<reference evidence="2" key="1">
    <citation type="journal article" date="2020" name="Nature">
        <title>Giant virus diversity and host interactions through global metagenomics.</title>
        <authorList>
            <person name="Schulz F."/>
            <person name="Roux S."/>
            <person name="Paez-Espino D."/>
            <person name="Jungbluth S."/>
            <person name="Walsh D.A."/>
            <person name="Denef V.J."/>
            <person name="McMahon K.D."/>
            <person name="Konstantinidis K.T."/>
            <person name="Eloe-Fadrosh E.A."/>
            <person name="Kyrpides N.C."/>
            <person name="Woyke T."/>
        </authorList>
    </citation>
    <scope>NUCLEOTIDE SEQUENCE</scope>
    <source>
        <strain evidence="2">GVMAG-M-3300009180-45</strain>
    </source>
</reference>
<evidence type="ECO:0000313" key="2">
    <source>
        <dbReference type="EMBL" id="QHT35540.1"/>
    </source>
</evidence>
<evidence type="ECO:0000256" key="1">
    <source>
        <dbReference type="SAM" id="MobiDB-lite"/>
    </source>
</evidence>
<organism evidence="2">
    <name type="scientific">viral metagenome</name>
    <dbReference type="NCBI Taxonomy" id="1070528"/>
    <lineage>
        <taxon>unclassified sequences</taxon>
        <taxon>metagenomes</taxon>
        <taxon>organismal metagenomes</taxon>
    </lineage>
</organism>
<dbReference type="InterPro" id="IPR043913">
    <property type="entry name" value="DUF5764"/>
</dbReference>
<feature type="compositionally biased region" description="Acidic residues" evidence="1">
    <location>
        <begin position="216"/>
        <end position="229"/>
    </location>
</feature>
<feature type="region of interest" description="Disordered" evidence="1">
    <location>
        <begin position="199"/>
        <end position="263"/>
    </location>
</feature>
<dbReference type="Pfam" id="PF19068">
    <property type="entry name" value="DUF5764"/>
    <property type="match status" value="1"/>
</dbReference>
<sequence>MTTDFVKQSLRENLSRVLIPHVADGLWSIYDNAKTACLRNKQPGETLKTFQNLLTRVPQWTDTILSAEVSRIEKASKCEYMDDLLLGVFVSYIRAFASLQQSEETHVNIEFDRPSLSVFVFTLYKAAARKCWSNAYLFKTIDVSSEQQSRNRRDIETMISGTLDEVIDSFIPWKDISKAYFQTKAPAAPTRAVAEIPTAPEVIPPPKPALSFGESETVEFETDNEDEDEERPRLTMGEDVKLELSDDEEEPAAKPAGVVKLDL</sequence>
<accession>A0A6C0F6L1</accession>
<name>A0A6C0F6L1_9ZZZZ</name>
<protein>
    <submittedName>
        <fullName evidence="2">Uncharacterized protein</fullName>
    </submittedName>
</protein>
<dbReference type="EMBL" id="MN739022">
    <property type="protein sequence ID" value="QHT35540.1"/>
    <property type="molecule type" value="Genomic_DNA"/>
</dbReference>
<proteinExistence type="predicted"/>
<feature type="compositionally biased region" description="Basic and acidic residues" evidence="1">
    <location>
        <begin position="230"/>
        <end position="244"/>
    </location>
</feature>
<dbReference type="AlphaFoldDB" id="A0A6C0F6L1"/>